<dbReference type="PANTHER" id="PTHR43584">
    <property type="entry name" value="NUCLEOTIDYL TRANSFERASE"/>
    <property type="match status" value="1"/>
</dbReference>
<dbReference type="Pfam" id="PF12804">
    <property type="entry name" value="NTP_transf_3"/>
    <property type="match status" value="1"/>
</dbReference>
<reference evidence="4 5" key="1">
    <citation type="journal article" date="2019" name="Int. J. Syst. Evol. Microbiol.">
        <title>The Global Catalogue of Microorganisms (GCM) 10K type strain sequencing project: providing services to taxonomists for standard genome sequencing and annotation.</title>
        <authorList>
            <consortium name="The Broad Institute Genomics Platform"/>
            <consortium name="The Broad Institute Genome Sequencing Center for Infectious Disease"/>
            <person name="Wu L."/>
            <person name="Ma J."/>
        </authorList>
    </citation>
    <scope>NUCLEOTIDE SEQUENCE [LARGE SCALE GENOMIC DNA]</scope>
    <source>
        <strain evidence="4 5">CGMCC 1.12689</strain>
    </source>
</reference>
<proteinExistence type="predicted"/>
<gene>
    <name evidence="4" type="ORF">ACFR9T_11900</name>
</gene>
<sequence length="114" mass="12151">MTADKPKGLIDIAGRPLLAHVFDRALEAGADALIVVIGYEGDRSSTMFDDAYASAPVSYVHQRERSGLAHAVLQTEPHVDGTFFVVNGDYVFGTSLQPVVAAVDHENINGVIAL</sequence>
<name>A0ABD6C2R8_9EURY</name>
<keyword evidence="1 4" id="KW-0808">Transferase</keyword>
<evidence type="ECO:0000313" key="5">
    <source>
        <dbReference type="Proteomes" id="UP001597185"/>
    </source>
</evidence>
<feature type="domain" description="MobA-like NTP transferase" evidence="3">
    <location>
        <begin position="5"/>
        <end position="104"/>
    </location>
</feature>
<evidence type="ECO:0000313" key="4">
    <source>
        <dbReference type="EMBL" id="MFD1571283.1"/>
    </source>
</evidence>
<accession>A0ABD6C2R8</accession>
<keyword evidence="2" id="KW-0548">Nucleotidyltransferase</keyword>
<organism evidence="4 5">
    <name type="scientific">Halorubrum laminariae</name>
    <dbReference type="NCBI Taxonomy" id="1433523"/>
    <lineage>
        <taxon>Archaea</taxon>
        <taxon>Methanobacteriati</taxon>
        <taxon>Methanobacteriota</taxon>
        <taxon>Stenosarchaea group</taxon>
        <taxon>Halobacteria</taxon>
        <taxon>Halobacteriales</taxon>
        <taxon>Haloferacaceae</taxon>
        <taxon>Halorubrum</taxon>
    </lineage>
</organism>
<comment type="caution">
    <text evidence="4">The sequence shown here is derived from an EMBL/GenBank/DDBJ whole genome shotgun (WGS) entry which is preliminary data.</text>
</comment>
<evidence type="ECO:0000256" key="1">
    <source>
        <dbReference type="ARBA" id="ARBA00022679"/>
    </source>
</evidence>
<dbReference type="InterPro" id="IPR029044">
    <property type="entry name" value="Nucleotide-diphossugar_trans"/>
</dbReference>
<dbReference type="InterPro" id="IPR025877">
    <property type="entry name" value="MobA-like_NTP_Trfase"/>
</dbReference>
<dbReference type="InterPro" id="IPR050065">
    <property type="entry name" value="GlmU-like"/>
</dbReference>
<dbReference type="GO" id="GO:0016779">
    <property type="term" value="F:nucleotidyltransferase activity"/>
    <property type="evidence" value="ECO:0007669"/>
    <property type="project" value="UniProtKB-KW"/>
</dbReference>
<evidence type="ECO:0000256" key="2">
    <source>
        <dbReference type="ARBA" id="ARBA00022695"/>
    </source>
</evidence>
<dbReference type="PANTHER" id="PTHR43584:SF8">
    <property type="entry name" value="N-ACETYLMURAMATE ALPHA-1-PHOSPHATE URIDYLYLTRANSFERASE"/>
    <property type="match status" value="1"/>
</dbReference>
<evidence type="ECO:0000259" key="3">
    <source>
        <dbReference type="Pfam" id="PF12804"/>
    </source>
</evidence>
<dbReference type="EMBL" id="JBHUDB010000010">
    <property type="protein sequence ID" value="MFD1571283.1"/>
    <property type="molecule type" value="Genomic_DNA"/>
</dbReference>
<dbReference type="AlphaFoldDB" id="A0ABD6C2R8"/>
<keyword evidence="5" id="KW-1185">Reference proteome</keyword>
<dbReference type="Proteomes" id="UP001597185">
    <property type="component" value="Unassembled WGS sequence"/>
</dbReference>
<dbReference type="Gene3D" id="3.90.550.10">
    <property type="entry name" value="Spore Coat Polysaccharide Biosynthesis Protein SpsA, Chain A"/>
    <property type="match status" value="1"/>
</dbReference>
<protein>
    <submittedName>
        <fullName evidence="4">NTP transferase domain-containing protein</fullName>
    </submittedName>
</protein>
<dbReference type="SUPFAM" id="SSF53448">
    <property type="entry name" value="Nucleotide-diphospho-sugar transferases"/>
    <property type="match status" value="1"/>
</dbReference>
<dbReference type="RefSeq" id="WP_256418994.1">
    <property type="nucleotide sequence ID" value="NZ_JANHDL010000011.1"/>
</dbReference>